<organism evidence="2 3">
    <name type="scientific">Altererythrobacter epoxidivorans</name>
    <dbReference type="NCBI Taxonomy" id="361183"/>
    <lineage>
        <taxon>Bacteria</taxon>
        <taxon>Pseudomonadati</taxon>
        <taxon>Pseudomonadota</taxon>
        <taxon>Alphaproteobacteria</taxon>
        <taxon>Sphingomonadales</taxon>
        <taxon>Erythrobacteraceae</taxon>
        <taxon>Altererythrobacter</taxon>
    </lineage>
</organism>
<evidence type="ECO:0000313" key="3">
    <source>
        <dbReference type="Proteomes" id="UP000057938"/>
    </source>
</evidence>
<reference evidence="2 3" key="1">
    <citation type="submission" date="2015-09" db="EMBL/GenBank/DDBJ databases">
        <title>Complete genome sequence of a benzo[a]pyrene-degrading bacterium Altererythrobacter epoxidivorans CGMCC 1.7731T.</title>
        <authorList>
            <person name="Li Z."/>
            <person name="Cheng H."/>
            <person name="Huo Y."/>
            <person name="Xu X."/>
        </authorList>
    </citation>
    <scope>NUCLEOTIDE SEQUENCE [LARGE SCALE GENOMIC DNA]</scope>
    <source>
        <strain evidence="2 3">CGMCC 1.7731</strain>
    </source>
</reference>
<keyword evidence="1" id="KW-0812">Transmembrane</keyword>
<keyword evidence="1" id="KW-1133">Transmembrane helix</keyword>
<dbReference type="PATRIC" id="fig|361183.4.peg.1810"/>
<gene>
    <name evidence="2" type="ORF">AMC99_01837</name>
</gene>
<protein>
    <submittedName>
        <fullName evidence="2">Hedgehog-like protein</fullName>
    </submittedName>
</protein>
<evidence type="ECO:0000256" key="1">
    <source>
        <dbReference type="SAM" id="Phobius"/>
    </source>
</evidence>
<dbReference type="STRING" id="361183.AMC99_01837"/>
<dbReference type="KEGG" id="aep:AMC99_01837"/>
<sequence length="222" mass="23691">MQQEADAEGGFPWGWIIGVLAGLLAIAGGWIAWQRRAALAPPPLIEKPIVPAAGEAMLAGLAGEKLRYELELEVEGVTRSVMMLTIRYHLTVSNRSDRALRDLAIHADLTTARAGAPTEAQLANDATSLPLVETIDRIGPHQTRTLRGTVQLPMQQVSPIYRGQHPMLVPLIRVRAEAPAAETKVQTFMAGISSGMSGGKLLPLSLEGPPGGYQGVRARALA</sequence>
<keyword evidence="3" id="KW-1185">Reference proteome</keyword>
<dbReference type="AlphaFoldDB" id="A0A0M4MWI7"/>
<keyword evidence="1" id="KW-0472">Membrane</keyword>
<dbReference type="EMBL" id="CP012669">
    <property type="protein sequence ID" value="ALE17125.1"/>
    <property type="molecule type" value="Genomic_DNA"/>
</dbReference>
<evidence type="ECO:0000313" key="2">
    <source>
        <dbReference type="EMBL" id="ALE17125.1"/>
    </source>
</evidence>
<dbReference type="Proteomes" id="UP000057938">
    <property type="component" value="Chromosome"/>
</dbReference>
<proteinExistence type="predicted"/>
<name>A0A0M4MWI7_9SPHN</name>
<accession>A0A0M4MWI7</accession>
<feature type="transmembrane region" description="Helical" evidence="1">
    <location>
        <begin position="12"/>
        <end position="33"/>
    </location>
</feature>